<evidence type="ECO:0000313" key="1">
    <source>
        <dbReference type="EMBL" id="SHD78027.1"/>
    </source>
</evidence>
<sequence length="43" mass="5151">MTLRRRFPGLKFGTEAVDCREFNTIFKERPKMRKSLPKTTLIH</sequence>
<organism evidence="1 2">
    <name type="scientific">[Clostridium] ultunense Esp</name>
    <dbReference type="NCBI Taxonomy" id="1288971"/>
    <lineage>
        <taxon>Bacteria</taxon>
        <taxon>Bacillati</taxon>
        <taxon>Bacillota</taxon>
        <taxon>Tissierellia</taxon>
        <taxon>Tissierellales</taxon>
        <taxon>Tepidimicrobiaceae</taxon>
        <taxon>Schnuerera</taxon>
    </lineage>
</organism>
<keyword evidence="2" id="KW-1185">Reference proteome</keyword>
<name>A0A1M4PRA6_9FIRM</name>
<protein>
    <submittedName>
        <fullName evidence="1">Uncharacterized protein</fullName>
    </submittedName>
</protein>
<evidence type="ECO:0000313" key="2">
    <source>
        <dbReference type="Proteomes" id="UP000245423"/>
    </source>
</evidence>
<proteinExistence type="predicted"/>
<dbReference type="Proteomes" id="UP000245423">
    <property type="component" value="Chromosome 1"/>
</dbReference>
<accession>A0A1M4PRA6</accession>
<reference evidence="1 2" key="1">
    <citation type="submission" date="2016-11" db="EMBL/GenBank/DDBJ databases">
        <authorList>
            <person name="Manzoor S."/>
        </authorList>
    </citation>
    <scope>NUCLEOTIDE SEQUENCE [LARGE SCALE GENOMIC DNA]</scope>
    <source>
        <strain evidence="1">Clostridium ultunense strain Esp</strain>
    </source>
</reference>
<dbReference type="AlphaFoldDB" id="A0A1M4PRA6"/>
<dbReference type="EMBL" id="LT669839">
    <property type="protein sequence ID" value="SHD78027.1"/>
    <property type="molecule type" value="Genomic_DNA"/>
</dbReference>
<gene>
    <name evidence="1" type="ORF">CUESP1_2689</name>
</gene>